<accession>Q5BSU4</accession>
<name>Q5BSU4_SCHJA</name>
<protein>
    <submittedName>
        <fullName evidence="1">SJCHGC03240 protein</fullName>
    </submittedName>
</protein>
<reference evidence="1" key="1">
    <citation type="submission" date="2005-01" db="EMBL/GenBank/DDBJ databases">
        <authorList>
            <person name="Han Z."/>
        </authorList>
    </citation>
    <scope>NUCLEOTIDE SEQUENCE</scope>
</reference>
<organism evidence="1">
    <name type="scientific">Schistosoma japonicum</name>
    <name type="common">Blood fluke</name>
    <dbReference type="NCBI Taxonomy" id="6182"/>
    <lineage>
        <taxon>Eukaryota</taxon>
        <taxon>Metazoa</taxon>
        <taxon>Spiralia</taxon>
        <taxon>Lophotrochozoa</taxon>
        <taxon>Platyhelminthes</taxon>
        <taxon>Trematoda</taxon>
        <taxon>Digenea</taxon>
        <taxon>Strigeidida</taxon>
        <taxon>Schistosomatoidea</taxon>
        <taxon>Schistosomatidae</taxon>
        <taxon>Schistosoma</taxon>
    </lineage>
</organism>
<sequence length="56" mass="6445">MAPFWEEATNSCVFQADHEWFDCTASESLDKSRIISRFCPCRNALPDQISLCSHCF</sequence>
<dbReference type="EMBL" id="AY915170">
    <property type="protein sequence ID" value="AAX30391.1"/>
    <property type="molecule type" value="mRNA"/>
</dbReference>
<evidence type="ECO:0000313" key="1">
    <source>
        <dbReference type="EMBL" id="AAX30391.1"/>
    </source>
</evidence>
<reference evidence="1" key="2">
    <citation type="journal article" date="2006" name="PLoS Pathog.">
        <title>New perspectives on host-parasite interplay by comparative transcriptomic and proteomic analyses of Schistosoma japonicum.</title>
        <authorList>
            <person name="Liu F."/>
            <person name="Lu J."/>
            <person name="Hu W."/>
            <person name="Wang S.Y."/>
            <person name="Cui S.J."/>
            <person name="Chi M."/>
            <person name="Yan Q."/>
            <person name="Wang X.R."/>
            <person name="Song H.D."/>
            <person name="Xu X.N."/>
            <person name="Wang J.J."/>
            <person name="Zhang X.L."/>
            <person name="Zhang X."/>
            <person name="Wang Z.Q."/>
            <person name="Xue C.L."/>
            <person name="Brindley P.J."/>
            <person name="McManus D.P."/>
            <person name="Yang P.Y."/>
            <person name="Feng Z."/>
            <person name="Chen Z."/>
            <person name="Han Z.G."/>
        </authorList>
    </citation>
    <scope>NUCLEOTIDE SEQUENCE</scope>
</reference>
<dbReference type="AlphaFoldDB" id="Q5BSU4"/>
<proteinExistence type="evidence at transcript level"/>